<accession>A0A1C1A0H4</accession>
<evidence type="ECO:0000313" key="1">
    <source>
        <dbReference type="EMBL" id="OCT13888.1"/>
    </source>
</evidence>
<dbReference type="Pfam" id="PF21820">
    <property type="entry name" value="DUF6886"/>
    <property type="match status" value="1"/>
</dbReference>
<dbReference type="OrthoDB" id="156685at2"/>
<protein>
    <submittedName>
        <fullName evidence="1">Uncharacterized protein</fullName>
    </submittedName>
</protein>
<dbReference type="InterPro" id="IPR049253">
    <property type="entry name" value="DUF6886"/>
</dbReference>
<dbReference type="EMBL" id="LYPC01000022">
    <property type="protein sequence ID" value="OCT13888.1"/>
    <property type="molecule type" value="Genomic_DNA"/>
</dbReference>
<sequence length="174" mass="20595">MRLFHVSEESDISIFNPRIPTRQDLDQEKGLVWAINEQCLPNFMTPRNCPRVTYHCNETTTEEDRKLFLSSSTTHHVVAIEHIWFEIMKTTTLYLYEFDTSDFYSLDPSAGYYVSEKPQVPIQQIRITDLLGELLKRKVEVRMVDNLWDLCDRIQQTSFNWSMCRMGFAGKRMK</sequence>
<dbReference type="AlphaFoldDB" id="A0A1C1A0H4"/>
<name>A0A1C1A0H4_9BACL</name>
<reference evidence="2" key="1">
    <citation type="submission" date="2016-05" db="EMBL/GenBank/DDBJ databases">
        <title>Paenibacillus oryzae. sp. nov., isolated from the rice root.</title>
        <authorList>
            <person name="Zhang J."/>
            <person name="Zhang X."/>
        </authorList>
    </citation>
    <scope>NUCLEOTIDE SEQUENCE [LARGE SCALE GENOMIC DNA]</scope>
    <source>
        <strain evidence="2">KCTC13222</strain>
    </source>
</reference>
<dbReference type="Proteomes" id="UP000093309">
    <property type="component" value="Unassembled WGS sequence"/>
</dbReference>
<comment type="caution">
    <text evidence="1">The sequence shown here is derived from an EMBL/GenBank/DDBJ whole genome shotgun (WGS) entry which is preliminary data.</text>
</comment>
<gene>
    <name evidence="1" type="ORF">A8709_17695</name>
</gene>
<dbReference type="STRING" id="512399.A8709_17695"/>
<evidence type="ECO:0000313" key="2">
    <source>
        <dbReference type="Proteomes" id="UP000093309"/>
    </source>
</evidence>
<organism evidence="1 2">
    <name type="scientific">Paenibacillus pectinilyticus</name>
    <dbReference type="NCBI Taxonomy" id="512399"/>
    <lineage>
        <taxon>Bacteria</taxon>
        <taxon>Bacillati</taxon>
        <taxon>Bacillota</taxon>
        <taxon>Bacilli</taxon>
        <taxon>Bacillales</taxon>
        <taxon>Paenibacillaceae</taxon>
        <taxon>Paenibacillus</taxon>
    </lineage>
</organism>
<proteinExistence type="predicted"/>
<keyword evidence="2" id="KW-1185">Reference proteome</keyword>